<dbReference type="InterPro" id="IPR017871">
    <property type="entry name" value="ABC_transporter-like_CS"/>
</dbReference>
<keyword evidence="5" id="KW-0547">Nucleotide-binding</keyword>
<evidence type="ECO:0000256" key="3">
    <source>
        <dbReference type="ARBA" id="ARBA00020019"/>
    </source>
</evidence>
<dbReference type="Proteomes" id="UP000033385">
    <property type="component" value="Unassembled WGS sequence"/>
</dbReference>
<dbReference type="EMBL" id="LANW01000001">
    <property type="protein sequence ID" value="KJV67162.1"/>
    <property type="molecule type" value="Genomic_DNA"/>
</dbReference>
<evidence type="ECO:0000313" key="9">
    <source>
        <dbReference type="EMBL" id="KJV67162.1"/>
    </source>
</evidence>
<comment type="function">
    <text evidence="1">Part of the ABC transporter FtsEX involved in cellular division. Important for assembly or stability of the septal ring.</text>
</comment>
<dbReference type="GO" id="GO:0016887">
    <property type="term" value="F:ATP hydrolysis activity"/>
    <property type="evidence" value="ECO:0007669"/>
    <property type="project" value="InterPro"/>
</dbReference>
<feature type="domain" description="ABC transporter" evidence="8">
    <location>
        <begin position="5"/>
        <end position="225"/>
    </location>
</feature>
<dbReference type="GO" id="GO:0005524">
    <property type="term" value="F:ATP binding"/>
    <property type="evidence" value="ECO:0007669"/>
    <property type="project" value="UniProtKB-KW"/>
</dbReference>
<gene>
    <name evidence="9" type="ORF">APHNP_1096</name>
</gene>
<proteinExistence type="inferred from homology"/>
<dbReference type="Pfam" id="PF00005">
    <property type="entry name" value="ABC_tran"/>
    <property type="match status" value="1"/>
</dbReference>
<evidence type="ECO:0000256" key="1">
    <source>
        <dbReference type="ARBA" id="ARBA00002579"/>
    </source>
</evidence>
<organism evidence="9 10">
    <name type="scientific">Anaplasma phagocytophilum str. ApNP</name>
    <dbReference type="NCBI Taxonomy" id="1359153"/>
    <lineage>
        <taxon>Bacteria</taxon>
        <taxon>Pseudomonadati</taxon>
        <taxon>Pseudomonadota</taxon>
        <taxon>Alphaproteobacteria</taxon>
        <taxon>Rickettsiales</taxon>
        <taxon>Anaplasmataceae</taxon>
        <taxon>Anaplasma</taxon>
        <taxon>phagocytophilum group</taxon>
    </lineage>
</organism>
<dbReference type="InterPro" id="IPR003593">
    <property type="entry name" value="AAA+_ATPase"/>
</dbReference>
<dbReference type="PANTHER" id="PTHR42798">
    <property type="entry name" value="LIPOPROTEIN-RELEASING SYSTEM ATP-BINDING PROTEIN LOLD"/>
    <property type="match status" value="1"/>
</dbReference>
<keyword evidence="4" id="KW-0813">Transport</keyword>
<reference evidence="9 10" key="1">
    <citation type="submission" date="2015-01" db="EMBL/GenBank/DDBJ databases">
        <title>Genome Sequencing of Rickettsiales.</title>
        <authorList>
            <person name="Daugherty S.C."/>
            <person name="Su Q."/>
            <person name="Abolude K."/>
            <person name="Beier-Sexton M."/>
            <person name="Carlyon J.A."/>
            <person name="Carter R."/>
            <person name="Day N.P."/>
            <person name="Dumler S.J."/>
            <person name="Dyachenko V."/>
            <person name="Godinez A."/>
            <person name="Kurtti T.J."/>
            <person name="Lichay M."/>
            <person name="Mullins K.E."/>
            <person name="Ott S."/>
            <person name="Pappas-Brown V."/>
            <person name="Paris D.H."/>
            <person name="Patel P."/>
            <person name="Richards A.L."/>
            <person name="Sadzewicz L."/>
            <person name="Sears K."/>
            <person name="Seidman D."/>
            <person name="Sengamalay N."/>
            <person name="Stenos J."/>
            <person name="Tallon L.J."/>
            <person name="Vincent G."/>
            <person name="Fraser C.M."/>
            <person name="Munderloh U."/>
            <person name="Dunning-Hotopp J.C."/>
        </authorList>
    </citation>
    <scope>NUCLEOTIDE SEQUENCE [LARGE SCALE GENOMIC DNA]</scope>
    <source>
        <strain evidence="9 10">ApNP</strain>
    </source>
</reference>
<evidence type="ECO:0000256" key="2">
    <source>
        <dbReference type="ARBA" id="ARBA00005417"/>
    </source>
</evidence>
<name>A0A0F3NHJ4_ANAPH</name>
<dbReference type="InterPro" id="IPR017911">
    <property type="entry name" value="MacB-like_ATP-bd"/>
</dbReference>
<accession>A0A0F3NHJ4</accession>
<dbReference type="PATRIC" id="fig|1359153.3.peg.1128"/>
<dbReference type="FunFam" id="3.40.50.300:FF:000056">
    <property type="entry name" value="Cell division ATP-binding protein FtsE"/>
    <property type="match status" value="1"/>
</dbReference>
<dbReference type="SMART" id="SM00382">
    <property type="entry name" value="AAA"/>
    <property type="match status" value="1"/>
</dbReference>
<evidence type="ECO:0000256" key="6">
    <source>
        <dbReference type="ARBA" id="ARBA00022840"/>
    </source>
</evidence>
<evidence type="ECO:0000256" key="4">
    <source>
        <dbReference type="ARBA" id="ARBA00022448"/>
    </source>
</evidence>
<comment type="caution">
    <text evidence="9">The sequence shown here is derived from an EMBL/GenBank/DDBJ whole genome shotgun (WGS) entry which is preliminary data.</text>
</comment>
<evidence type="ECO:0000259" key="8">
    <source>
        <dbReference type="PROSITE" id="PS50893"/>
    </source>
</evidence>
<comment type="function">
    <text evidence="7">Part of an ABC transporter complex. Transmembrane domains (TMD) form a pore in the inner membrane and the ATP-binding domain (NBD) is responsible for energy generation.</text>
</comment>
<dbReference type="GO" id="GO:0005886">
    <property type="term" value="C:plasma membrane"/>
    <property type="evidence" value="ECO:0007669"/>
    <property type="project" value="UniProtKB-ARBA"/>
</dbReference>
<evidence type="ECO:0000256" key="5">
    <source>
        <dbReference type="ARBA" id="ARBA00022741"/>
    </source>
</evidence>
<sequence>MSTVLKLCNVSKRYSEQQNCVFSDVNLEIFKGEFVALIGNSGAGKSTLLHIAGLLEVPSQGKVIINNVQCSPESDKVRTKMRRSFLGFVYQSPNLLHELTVLENVMLPLRIAGNSFSQAKHQAMVTLCEVGLEGKVNQHISTLSGGEKQRVAFARAMVNHPNLLLADEPTGSLDPQMSETIFSIMYQNVKSKNLAALVATHNLALAKKADAVIELRNGILSKVDL</sequence>
<dbReference type="Gene3D" id="3.40.50.300">
    <property type="entry name" value="P-loop containing nucleotide triphosphate hydrolases"/>
    <property type="match status" value="1"/>
</dbReference>
<dbReference type="PROSITE" id="PS50893">
    <property type="entry name" value="ABC_TRANSPORTER_2"/>
    <property type="match status" value="1"/>
</dbReference>
<dbReference type="InterPro" id="IPR027417">
    <property type="entry name" value="P-loop_NTPase"/>
</dbReference>
<dbReference type="SUPFAM" id="SSF52540">
    <property type="entry name" value="P-loop containing nucleoside triphosphate hydrolases"/>
    <property type="match status" value="1"/>
</dbReference>
<dbReference type="CDD" id="cd03255">
    <property type="entry name" value="ABC_MJ0796_LolCDE_FtsE"/>
    <property type="match status" value="1"/>
</dbReference>
<dbReference type="PROSITE" id="PS00211">
    <property type="entry name" value="ABC_TRANSPORTER_1"/>
    <property type="match status" value="1"/>
</dbReference>
<dbReference type="InterPro" id="IPR003439">
    <property type="entry name" value="ABC_transporter-like_ATP-bd"/>
</dbReference>
<keyword evidence="6" id="KW-0067">ATP-binding</keyword>
<protein>
    <recommendedName>
        <fullName evidence="3">Cell division ATP-binding protein FtsE</fullName>
    </recommendedName>
</protein>
<dbReference type="PANTHER" id="PTHR42798:SF6">
    <property type="entry name" value="CELL DIVISION ATP-BINDING PROTEIN FTSE"/>
    <property type="match status" value="1"/>
</dbReference>
<evidence type="ECO:0000256" key="7">
    <source>
        <dbReference type="ARBA" id="ARBA00024725"/>
    </source>
</evidence>
<dbReference type="AlphaFoldDB" id="A0A0F3NHJ4"/>
<evidence type="ECO:0000313" key="10">
    <source>
        <dbReference type="Proteomes" id="UP000033385"/>
    </source>
</evidence>
<comment type="similarity">
    <text evidence="2">Belongs to the ABC transporter superfamily.</text>
</comment>